<keyword evidence="1" id="KW-0732">Signal</keyword>
<feature type="domain" description="(S)-ureidoglycine aminohydrolase cupin" evidence="2">
    <location>
        <begin position="127"/>
        <end position="179"/>
    </location>
</feature>
<dbReference type="AlphaFoldDB" id="A0A7S2EE34"/>
<organism evidence="3">
    <name type="scientific">Trieres chinensis</name>
    <name type="common">Marine centric diatom</name>
    <name type="synonym">Odontella sinensis</name>
    <dbReference type="NCBI Taxonomy" id="1514140"/>
    <lineage>
        <taxon>Eukaryota</taxon>
        <taxon>Sar</taxon>
        <taxon>Stramenopiles</taxon>
        <taxon>Ochrophyta</taxon>
        <taxon>Bacillariophyta</taxon>
        <taxon>Mediophyceae</taxon>
        <taxon>Biddulphiophycidae</taxon>
        <taxon>Eupodiscales</taxon>
        <taxon>Parodontellaceae</taxon>
        <taxon>Trieres</taxon>
    </lineage>
</organism>
<dbReference type="EMBL" id="HBGO01010672">
    <property type="protein sequence ID" value="CAD9331101.1"/>
    <property type="molecule type" value="Transcribed_RNA"/>
</dbReference>
<evidence type="ECO:0000259" key="2">
    <source>
        <dbReference type="Pfam" id="PF05899"/>
    </source>
</evidence>
<name>A0A7S2EE34_TRICV</name>
<protein>
    <recommendedName>
        <fullName evidence="2">(S)-ureidoglycine aminohydrolase cupin domain-containing protein</fullName>
    </recommendedName>
</protein>
<dbReference type="Pfam" id="PF05899">
    <property type="entry name" value="Cupin_3"/>
    <property type="match status" value="1"/>
</dbReference>
<proteinExistence type="predicted"/>
<dbReference type="InterPro" id="IPR014710">
    <property type="entry name" value="RmlC-like_jellyroll"/>
</dbReference>
<reference evidence="3" key="1">
    <citation type="submission" date="2021-01" db="EMBL/GenBank/DDBJ databases">
        <authorList>
            <person name="Corre E."/>
            <person name="Pelletier E."/>
            <person name="Niang G."/>
            <person name="Scheremetjew M."/>
            <person name="Finn R."/>
            <person name="Kale V."/>
            <person name="Holt S."/>
            <person name="Cochrane G."/>
            <person name="Meng A."/>
            <person name="Brown T."/>
            <person name="Cohen L."/>
        </authorList>
    </citation>
    <scope>NUCLEOTIDE SEQUENCE</scope>
    <source>
        <strain evidence="3">Grunow 1884</strain>
    </source>
</reference>
<evidence type="ECO:0000313" key="3">
    <source>
        <dbReference type="EMBL" id="CAD9331101.1"/>
    </source>
</evidence>
<gene>
    <name evidence="3" type="ORF">OSIN01602_LOCUS5952</name>
</gene>
<dbReference type="InterPro" id="IPR011051">
    <property type="entry name" value="RmlC_Cupin_sf"/>
</dbReference>
<feature type="signal peptide" evidence="1">
    <location>
        <begin position="1"/>
        <end position="29"/>
    </location>
</feature>
<dbReference type="InterPro" id="IPR008579">
    <property type="entry name" value="UGlyAH_Cupin_dom"/>
</dbReference>
<dbReference type="Gene3D" id="2.60.120.10">
    <property type="entry name" value="Jelly Rolls"/>
    <property type="match status" value="1"/>
</dbReference>
<sequence>MFQRRHRSFHSAALLLLAAQAITIPAIFGFSVPPATVKCRSTHHSRLFESTTSNDVHPAVEGWPDKYGRQLPVTDDDIGPRVIHSDFTVERATEEKLKKFDVKNWPTWTTGDKEKWAVGNQVADKVMPYGELSFMISGELEIIPSNTGKAVVVRPGDFVTFPEGFQASWKVLEELSWHYYLY</sequence>
<accession>A0A7S2EE34</accession>
<feature type="chain" id="PRO_5030521637" description="(S)-ureidoglycine aminohydrolase cupin domain-containing protein" evidence="1">
    <location>
        <begin position="30"/>
        <end position="182"/>
    </location>
</feature>
<evidence type="ECO:0000256" key="1">
    <source>
        <dbReference type="SAM" id="SignalP"/>
    </source>
</evidence>
<dbReference type="SUPFAM" id="SSF51182">
    <property type="entry name" value="RmlC-like cupins"/>
    <property type="match status" value="1"/>
</dbReference>